<feature type="region of interest" description="Disordered" evidence="1">
    <location>
        <begin position="87"/>
        <end position="125"/>
    </location>
</feature>
<evidence type="ECO:0000256" key="1">
    <source>
        <dbReference type="SAM" id="MobiDB-lite"/>
    </source>
</evidence>
<protein>
    <submittedName>
        <fullName evidence="2">Uncharacterized protein</fullName>
    </submittedName>
</protein>
<dbReference type="EMBL" id="JAHLFM010000021">
    <property type="protein sequence ID" value="MBU3830799.1"/>
    <property type="molecule type" value="Genomic_DNA"/>
</dbReference>
<feature type="compositionally biased region" description="Basic and acidic residues" evidence="1">
    <location>
        <begin position="92"/>
        <end position="125"/>
    </location>
</feature>
<reference evidence="2" key="2">
    <citation type="submission" date="2021-04" db="EMBL/GenBank/DDBJ databases">
        <authorList>
            <person name="Gilroy R."/>
        </authorList>
    </citation>
    <scope>NUCLEOTIDE SEQUENCE</scope>
    <source>
        <strain evidence="2">A5-1222</strain>
    </source>
</reference>
<name>A0A9E2KVI2_9BACT</name>
<proteinExistence type="predicted"/>
<evidence type="ECO:0000313" key="3">
    <source>
        <dbReference type="Proteomes" id="UP000824247"/>
    </source>
</evidence>
<accession>A0A9E2KVI2</accession>
<reference evidence="2" key="1">
    <citation type="journal article" date="2021" name="PeerJ">
        <title>Extensive microbial diversity within the chicken gut microbiome revealed by metagenomics and culture.</title>
        <authorList>
            <person name="Gilroy R."/>
            <person name="Ravi A."/>
            <person name="Getino M."/>
            <person name="Pursley I."/>
            <person name="Horton D.L."/>
            <person name="Alikhan N.F."/>
            <person name="Baker D."/>
            <person name="Gharbi K."/>
            <person name="Hall N."/>
            <person name="Watson M."/>
            <person name="Adriaenssens E.M."/>
            <person name="Foster-Nyarko E."/>
            <person name="Jarju S."/>
            <person name="Secka A."/>
            <person name="Antonio M."/>
            <person name="Oren A."/>
            <person name="Chaudhuri R.R."/>
            <person name="La Ragione R."/>
            <person name="Hildebrand F."/>
            <person name="Pallen M.J."/>
        </authorList>
    </citation>
    <scope>NUCLEOTIDE SEQUENCE</scope>
    <source>
        <strain evidence="2">A5-1222</strain>
    </source>
</reference>
<evidence type="ECO:0000313" key="2">
    <source>
        <dbReference type="EMBL" id="MBU3830799.1"/>
    </source>
</evidence>
<gene>
    <name evidence="2" type="ORF">H9897_01435</name>
</gene>
<comment type="caution">
    <text evidence="2">The sequence shown here is derived from an EMBL/GenBank/DDBJ whole genome shotgun (WGS) entry which is preliminary data.</text>
</comment>
<dbReference type="AlphaFoldDB" id="A0A9E2KVI2"/>
<dbReference type="Proteomes" id="UP000824247">
    <property type="component" value="Unassembled WGS sequence"/>
</dbReference>
<organism evidence="2 3">
    <name type="scientific">Candidatus Ureaplasma intestinipullorum</name>
    <dbReference type="NCBI Taxonomy" id="2838770"/>
    <lineage>
        <taxon>Bacteria</taxon>
        <taxon>Bacillati</taxon>
        <taxon>Mycoplasmatota</taxon>
        <taxon>Mycoplasmoidales</taxon>
        <taxon>Mycoplasmoidaceae</taxon>
        <taxon>Ureaplasma</taxon>
    </lineage>
</organism>
<sequence length="125" mass="14498">MSRKFIIELDDKTFEELKQGFMEAKKLAPNLEDISFEQFLSDLLKSYADVKEQMGMMGDNFKNMFANMDGSSIEQMLSKLSKFANSEYNDEETTKKANENEKPIKTKESKNNDKPDEDLINKFKS</sequence>